<evidence type="ECO:0000313" key="2">
    <source>
        <dbReference type="EMBL" id="VVO29431.1"/>
    </source>
</evidence>
<proteinExistence type="predicted"/>
<dbReference type="AlphaFoldDB" id="A0A5E7EQT0"/>
<name>A0A5E7EQT0_PSEFL</name>
<keyword evidence="1" id="KW-0812">Transmembrane</keyword>
<accession>A0A5E7EQT0</accession>
<protein>
    <recommendedName>
        <fullName evidence="4">30S ribosomal protein S3</fullName>
    </recommendedName>
</protein>
<dbReference type="RefSeq" id="WP_150604945.1">
    <property type="nucleotide sequence ID" value="NZ_CABVHX010000028.1"/>
</dbReference>
<gene>
    <name evidence="2" type="ORF">PS718_04861</name>
</gene>
<keyword evidence="1" id="KW-1133">Transmembrane helix</keyword>
<keyword evidence="1" id="KW-0472">Membrane</keyword>
<sequence length="78" mass="9091">MDYFIIVVTTVAGLYFHGWLYLRIKRWMDRDLALSLAGKDEGKRAFMLDQLARAQALKIKRRDLPMWLETAAAGYLAR</sequence>
<evidence type="ECO:0000256" key="1">
    <source>
        <dbReference type="SAM" id="Phobius"/>
    </source>
</evidence>
<evidence type="ECO:0000313" key="3">
    <source>
        <dbReference type="Proteomes" id="UP000325375"/>
    </source>
</evidence>
<dbReference type="Proteomes" id="UP000325375">
    <property type="component" value="Unassembled WGS sequence"/>
</dbReference>
<feature type="transmembrane region" description="Helical" evidence="1">
    <location>
        <begin position="6"/>
        <end position="22"/>
    </location>
</feature>
<organism evidence="2 3">
    <name type="scientific">Pseudomonas fluorescens</name>
    <dbReference type="NCBI Taxonomy" id="294"/>
    <lineage>
        <taxon>Bacteria</taxon>
        <taxon>Pseudomonadati</taxon>
        <taxon>Pseudomonadota</taxon>
        <taxon>Gammaproteobacteria</taxon>
        <taxon>Pseudomonadales</taxon>
        <taxon>Pseudomonadaceae</taxon>
        <taxon>Pseudomonas</taxon>
    </lineage>
</organism>
<dbReference type="EMBL" id="CABVHX010000028">
    <property type="protein sequence ID" value="VVO29431.1"/>
    <property type="molecule type" value="Genomic_DNA"/>
</dbReference>
<evidence type="ECO:0008006" key="4">
    <source>
        <dbReference type="Google" id="ProtNLM"/>
    </source>
</evidence>
<reference evidence="2 3" key="1">
    <citation type="submission" date="2019-09" db="EMBL/GenBank/DDBJ databases">
        <authorList>
            <person name="Chandra G."/>
            <person name="Truman W A."/>
        </authorList>
    </citation>
    <scope>NUCLEOTIDE SEQUENCE [LARGE SCALE GENOMIC DNA]</scope>
    <source>
        <strain evidence="2">PS718</strain>
    </source>
</reference>